<accession>B6XVS2</accession>
<dbReference type="Proteomes" id="UP000003882">
    <property type="component" value="Unassembled WGS sequence"/>
</dbReference>
<proteinExistence type="predicted"/>
<protein>
    <submittedName>
        <fullName evidence="1">Uncharacterized protein</fullName>
    </submittedName>
</protein>
<sequence length="60" mass="7065">MCRSVGAPAHHIFLPHPSLNFLRIQVVCRLCRRWTTCMCYENKSKISIIRNDTMWKSVSE</sequence>
<reference evidence="1 2" key="2">
    <citation type="submission" date="2008-10" db="EMBL/GenBank/DDBJ databases">
        <authorList>
            <person name="Fulton L."/>
            <person name="Clifton S."/>
            <person name="Fulton B."/>
            <person name="Xu J."/>
            <person name="Minx P."/>
            <person name="Pepin K.H."/>
            <person name="Johnson M."/>
            <person name="Bhonagiri V."/>
            <person name="Nash W.E."/>
            <person name="Mardis E.R."/>
            <person name="Wilson R.K."/>
        </authorList>
    </citation>
    <scope>NUCLEOTIDE SEQUENCE [LARGE SCALE GENOMIC DNA]</scope>
    <source>
        <strain evidence="1 2">DSM 16992</strain>
    </source>
</reference>
<evidence type="ECO:0000313" key="1">
    <source>
        <dbReference type="EMBL" id="EEB21243.1"/>
    </source>
</evidence>
<organism evidence="1 2">
    <name type="scientific">Bifidobacterium catenulatum DSM 16992 = JCM 1194 = LMG 11043</name>
    <dbReference type="NCBI Taxonomy" id="566552"/>
    <lineage>
        <taxon>Bacteria</taxon>
        <taxon>Bacillati</taxon>
        <taxon>Actinomycetota</taxon>
        <taxon>Actinomycetes</taxon>
        <taxon>Bifidobacteriales</taxon>
        <taxon>Bifidobacteriaceae</taxon>
        <taxon>Bifidobacterium</taxon>
    </lineage>
</organism>
<evidence type="ECO:0000313" key="2">
    <source>
        <dbReference type="Proteomes" id="UP000003882"/>
    </source>
</evidence>
<dbReference type="AlphaFoldDB" id="B6XVS2"/>
<reference evidence="1 2" key="1">
    <citation type="submission" date="2008-10" db="EMBL/GenBank/DDBJ databases">
        <title>Draft genome sequence of Bifidobacterium catenulatum (DSM 16992).</title>
        <authorList>
            <person name="Sudarsanam P."/>
            <person name="Ley R."/>
            <person name="Guruge J."/>
            <person name="Turnbaugh P.J."/>
            <person name="Mahowald M."/>
            <person name="Liep D."/>
            <person name="Gordon J."/>
        </authorList>
    </citation>
    <scope>NUCLEOTIDE SEQUENCE [LARGE SCALE GENOMIC DNA]</scope>
    <source>
        <strain evidence="1 2">DSM 16992</strain>
    </source>
</reference>
<comment type="caution">
    <text evidence="1">The sequence shown here is derived from an EMBL/GenBank/DDBJ whole genome shotgun (WGS) entry which is preliminary data.</text>
</comment>
<dbReference type="EMBL" id="ABXY01000017">
    <property type="protein sequence ID" value="EEB21243.1"/>
    <property type="molecule type" value="Genomic_DNA"/>
</dbReference>
<gene>
    <name evidence="1" type="ORF">BIFCAT_01338</name>
</gene>
<name>B6XVS2_9BIFI</name>